<dbReference type="InterPro" id="IPR028978">
    <property type="entry name" value="Chorismate_lyase_/UTRA_dom_sf"/>
</dbReference>
<comment type="caution">
    <text evidence="5">The sequence shown here is derived from an EMBL/GenBank/DDBJ whole genome shotgun (WGS) entry which is preliminary data.</text>
</comment>
<dbReference type="Pfam" id="PF00392">
    <property type="entry name" value="GntR"/>
    <property type="match status" value="1"/>
</dbReference>
<keyword evidence="3" id="KW-0804">Transcription</keyword>
<evidence type="ECO:0000313" key="6">
    <source>
        <dbReference type="Proteomes" id="UP000239549"/>
    </source>
</evidence>
<dbReference type="InterPro" id="IPR011663">
    <property type="entry name" value="UTRA"/>
</dbReference>
<dbReference type="InterPro" id="IPR000524">
    <property type="entry name" value="Tscrpt_reg_HTH_GntR"/>
</dbReference>
<dbReference type="PANTHER" id="PTHR44846">
    <property type="entry name" value="MANNOSYL-D-GLYCERATE TRANSPORT/METABOLISM SYSTEM REPRESSOR MNGR-RELATED"/>
    <property type="match status" value="1"/>
</dbReference>
<dbReference type="Gene3D" id="1.10.10.10">
    <property type="entry name" value="Winged helix-like DNA-binding domain superfamily/Winged helix DNA-binding domain"/>
    <property type="match status" value="1"/>
</dbReference>
<reference evidence="6" key="1">
    <citation type="submission" date="2018-02" db="EMBL/GenBank/DDBJ databases">
        <title>Genome sequence of Desulfocucumis palustris strain NAW-5.</title>
        <authorList>
            <person name="Watanabe M."/>
            <person name="Kojima H."/>
            <person name="Fukui M."/>
        </authorList>
    </citation>
    <scope>NUCLEOTIDE SEQUENCE [LARGE SCALE GENOMIC DNA]</scope>
    <source>
        <strain evidence="6">NAW-5</strain>
    </source>
</reference>
<dbReference type="AlphaFoldDB" id="A0A2L2XDP7"/>
<dbReference type="InterPro" id="IPR036390">
    <property type="entry name" value="WH_DNA-bd_sf"/>
</dbReference>
<dbReference type="SUPFAM" id="SSF64288">
    <property type="entry name" value="Chorismate lyase-like"/>
    <property type="match status" value="1"/>
</dbReference>
<evidence type="ECO:0000313" key="5">
    <source>
        <dbReference type="EMBL" id="GBF34280.1"/>
    </source>
</evidence>
<keyword evidence="6" id="KW-1185">Reference proteome</keyword>
<dbReference type="RefSeq" id="WP_104372559.1">
    <property type="nucleotide sequence ID" value="NZ_BFAV01000130.1"/>
</dbReference>
<proteinExistence type="predicted"/>
<dbReference type="SMART" id="SM00345">
    <property type="entry name" value="HTH_GNTR"/>
    <property type="match status" value="1"/>
</dbReference>
<keyword evidence="2" id="KW-0238">DNA-binding</keyword>
<feature type="domain" description="HTH gntR-type" evidence="4">
    <location>
        <begin position="13"/>
        <end position="81"/>
    </location>
</feature>
<evidence type="ECO:0000256" key="3">
    <source>
        <dbReference type="ARBA" id="ARBA00023163"/>
    </source>
</evidence>
<dbReference type="Proteomes" id="UP000239549">
    <property type="component" value="Unassembled WGS sequence"/>
</dbReference>
<dbReference type="SUPFAM" id="SSF46785">
    <property type="entry name" value="Winged helix' DNA-binding domain"/>
    <property type="match status" value="1"/>
</dbReference>
<dbReference type="InterPro" id="IPR036388">
    <property type="entry name" value="WH-like_DNA-bd_sf"/>
</dbReference>
<dbReference type="GO" id="GO:0045892">
    <property type="term" value="P:negative regulation of DNA-templated transcription"/>
    <property type="evidence" value="ECO:0007669"/>
    <property type="project" value="TreeGrafter"/>
</dbReference>
<dbReference type="GO" id="GO:0003700">
    <property type="term" value="F:DNA-binding transcription factor activity"/>
    <property type="evidence" value="ECO:0007669"/>
    <property type="project" value="InterPro"/>
</dbReference>
<evidence type="ECO:0000256" key="2">
    <source>
        <dbReference type="ARBA" id="ARBA00023125"/>
    </source>
</evidence>
<dbReference type="EMBL" id="BFAV01000130">
    <property type="protein sequence ID" value="GBF34280.1"/>
    <property type="molecule type" value="Genomic_DNA"/>
</dbReference>
<gene>
    <name evidence="5" type="ORF">DCCM_3392</name>
</gene>
<accession>A0A2L2XDP7</accession>
<dbReference type="CDD" id="cd07377">
    <property type="entry name" value="WHTH_GntR"/>
    <property type="match status" value="1"/>
</dbReference>
<keyword evidence="1" id="KW-0805">Transcription regulation</keyword>
<dbReference type="SMART" id="SM00866">
    <property type="entry name" value="UTRA"/>
    <property type="match status" value="1"/>
</dbReference>
<evidence type="ECO:0000259" key="4">
    <source>
        <dbReference type="PROSITE" id="PS50949"/>
    </source>
</evidence>
<name>A0A2L2XDP7_9FIRM</name>
<dbReference type="OrthoDB" id="457376at2"/>
<dbReference type="Pfam" id="PF07702">
    <property type="entry name" value="UTRA"/>
    <property type="match status" value="1"/>
</dbReference>
<dbReference type="PRINTS" id="PR00035">
    <property type="entry name" value="HTHGNTR"/>
</dbReference>
<dbReference type="GO" id="GO:0003677">
    <property type="term" value="F:DNA binding"/>
    <property type="evidence" value="ECO:0007669"/>
    <property type="project" value="UniProtKB-KW"/>
</dbReference>
<organism evidence="5 6">
    <name type="scientific">Desulfocucumis palustris</name>
    <dbReference type="NCBI Taxonomy" id="1898651"/>
    <lineage>
        <taxon>Bacteria</taxon>
        <taxon>Bacillati</taxon>
        <taxon>Bacillota</taxon>
        <taxon>Clostridia</taxon>
        <taxon>Eubacteriales</taxon>
        <taxon>Desulfocucumaceae</taxon>
        <taxon>Desulfocucumis</taxon>
    </lineage>
</organism>
<dbReference type="PANTHER" id="PTHR44846:SF1">
    <property type="entry name" value="MANNOSYL-D-GLYCERATE TRANSPORT_METABOLISM SYSTEM REPRESSOR MNGR-RELATED"/>
    <property type="match status" value="1"/>
</dbReference>
<protein>
    <submittedName>
        <fullName evidence="5">Transcriptional regulator</fullName>
    </submittedName>
</protein>
<sequence length="247" mass="28244">MSIQEGLNMDPRIPLYYQLMQFFRQQIEGGQYQAGDAFPSENELCERFSVSRPTVRQAINELVREGLLHRIKGKGTFVSAPKIEQDFIQKLMSFTEEMRQKGLKDSTRVLNLKVASASKAVAAHLSLGMDESVFCLERLRFINGEPIVVVTTYLPQKNCPALDKHDLTNKSLYETLEKHYGIKVCRARRILEVEAANEEDAGLLGVEEGEPIQLSKTVAWNQFDKPIEFSIARYRGDRSQFTIELRR</sequence>
<evidence type="ECO:0000256" key="1">
    <source>
        <dbReference type="ARBA" id="ARBA00023015"/>
    </source>
</evidence>
<dbReference type="FunFam" id="1.10.10.10:FF:000079">
    <property type="entry name" value="GntR family transcriptional regulator"/>
    <property type="match status" value="1"/>
</dbReference>
<dbReference type="PROSITE" id="PS50949">
    <property type="entry name" value="HTH_GNTR"/>
    <property type="match status" value="1"/>
</dbReference>
<dbReference type="InterPro" id="IPR050679">
    <property type="entry name" value="Bact_HTH_transcr_reg"/>
</dbReference>
<dbReference type="Gene3D" id="3.40.1410.10">
    <property type="entry name" value="Chorismate lyase-like"/>
    <property type="match status" value="1"/>
</dbReference>